<gene>
    <name evidence="2" type="ORF">LX66_4738</name>
</gene>
<dbReference type="PROSITE" id="PS51257">
    <property type="entry name" value="PROKAR_LIPOPROTEIN"/>
    <property type="match status" value="1"/>
</dbReference>
<dbReference type="EMBL" id="VLLG01000005">
    <property type="protein sequence ID" value="TWI84371.1"/>
    <property type="molecule type" value="Genomic_DNA"/>
</dbReference>
<feature type="domain" description="Thioredoxin" evidence="1">
    <location>
        <begin position="25"/>
        <end position="162"/>
    </location>
</feature>
<protein>
    <submittedName>
        <fullName evidence="2">Thioredoxin-like protein</fullName>
    </submittedName>
</protein>
<keyword evidence="3" id="KW-1185">Reference proteome</keyword>
<evidence type="ECO:0000313" key="2">
    <source>
        <dbReference type="EMBL" id="TWI84371.1"/>
    </source>
</evidence>
<evidence type="ECO:0000313" key="3">
    <source>
        <dbReference type="Proteomes" id="UP000316778"/>
    </source>
</evidence>
<organism evidence="2 3">
    <name type="scientific">Chitinophaga japonensis</name>
    <name type="common">Flexibacter japonensis</name>
    <dbReference type="NCBI Taxonomy" id="104662"/>
    <lineage>
        <taxon>Bacteria</taxon>
        <taxon>Pseudomonadati</taxon>
        <taxon>Bacteroidota</taxon>
        <taxon>Chitinophagia</taxon>
        <taxon>Chitinophagales</taxon>
        <taxon>Chitinophagaceae</taxon>
        <taxon>Chitinophaga</taxon>
    </lineage>
</organism>
<dbReference type="InterPro" id="IPR013766">
    <property type="entry name" value="Thioredoxin_domain"/>
</dbReference>
<name>A0A562SSZ2_CHIJA</name>
<accession>A0A562SSZ2</accession>
<dbReference type="RefSeq" id="WP_145717973.1">
    <property type="nucleotide sequence ID" value="NZ_BAAAFY010000002.1"/>
</dbReference>
<dbReference type="AlphaFoldDB" id="A0A562SSZ2"/>
<dbReference type="InterPro" id="IPR036249">
    <property type="entry name" value="Thioredoxin-like_sf"/>
</dbReference>
<reference evidence="2 3" key="1">
    <citation type="journal article" date="2013" name="Stand. Genomic Sci.">
        <title>Genomic Encyclopedia of Type Strains, Phase I: The one thousand microbial genomes (KMG-I) project.</title>
        <authorList>
            <person name="Kyrpides N.C."/>
            <person name="Woyke T."/>
            <person name="Eisen J.A."/>
            <person name="Garrity G."/>
            <person name="Lilburn T.G."/>
            <person name="Beck B.J."/>
            <person name="Whitman W.B."/>
            <person name="Hugenholtz P."/>
            <person name="Klenk H.P."/>
        </authorList>
    </citation>
    <scope>NUCLEOTIDE SEQUENCE [LARGE SCALE GENOMIC DNA]</scope>
    <source>
        <strain evidence="2 3">DSM 13484</strain>
    </source>
</reference>
<evidence type="ECO:0000259" key="1">
    <source>
        <dbReference type="PROSITE" id="PS51352"/>
    </source>
</evidence>
<dbReference type="PROSITE" id="PS51352">
    <property type="entry name" value="THIOREDOXIN_2"/>
    <property type="match status" value="1"/>
</dbReference>
<dbReference type="SUPFAM" id="SSF52833">
    <property type="entry name" value="Thioredoxin-like"/>
    <property type="match status" value="1"/>
</dbReference>
<proteinExistence type="predicted"/>
<sequence length="162" mass="18691">MKQLVFLILIVSLYGCFARAPQKTGLEGELLPSFRLLLPDSSTYLNTNDIPAGKPFVLFYFGPHCPYSRAQMEEIIEDSNRLSGIHFYVFTLSFNEMKDFYHHYQLNKYANITTGIDADLFFGNHFKTNRVPYVAIYGKDKKLKEVFTGNITSKQIKNIIEK</sequence>
<dbReference type="Gene3D" id="3.40.30.10">
    <property type="entry name" value="Glutaredoxin"/>
    <property type="match status" value="1"/>
</dbReference>
<dbReference type="Proteomes" id="UP000316778">
    <property type="component" value="Unassembled WGS sequence"/>
</dbReference>
<comment type="caution">
    <text evidence="2">The sequence shown here is derived from an EMBL/GenBank/DDBJ whole genome shotgun (WGS) entry which is preliminary data.</text>
</comment>
<dbReference type="OrthoDB" id="662072at2"/>